<protein>
    <submittedName>
        <fullName evidence="2">Uncharacterized protein</fullName>
    </submittedName>
</protein>
<gene>
    <name evidence="2" type="ORF">QLX08_001165</name>
</gene>
<sequence length="80" mass="8947">MGMGGRRVGTQNEGVARSEGVSSGTREWESEERQGVEGDKTRSILYYSTIVVYQSHTDRYSVFAIRGNHACRALLAQHQK</sequence>
<proteinExistence type="predicted"/>
<dbReference type="EMBL" id="JAWNGG020000015">
    <property type="protein sequence ID" value="KAK9308950.1"/>
    <property type="molecule type" value="Genomic_DNA"/>
</dbReference>
<evidence type="ECO:0000256" key="1">
    <source>
        <dbReference type="SAM" id="MobiDB-lite"/>
    </source>
</evidence>
<accession>A0AAW1AGQ7</accession>
<name>A0AAW1AGQ7_9HYME</name>
<reference evidence="2 3" key="1">
    <citation type="submission" date="2024-05" db="EMBL/GenBank/DDBJ databases">
        <title>The nuclear and mitochondrial genome assemblies of Tetragonisca angustula (Apidae: Meliponini), a tiny yet remarkable pollinator in the Neotropics.</title>
        <authorList>
            <person name="Ferrari R."/>
            <person name="Ricardo P.C."/>
            <person name="Dias F.C."/>
            <person name="Araujo N.S."/>
            <person name="Soares D.O."/>
            <person name="Zhou Q.-S."/>
            <person name="Zhu C.-D."/>
            <person name="Coutinho L."/>
            <person name="Airas M.C."/>
            <person name="Batista T.M."/>
        </authorList>
    </citation>
    <scope>NUCLEOTIDE SEQUENCE [LARGE SCALE GENOMIC DNA]</scope>
    <source>
        <strain evidence="2">ASF017062</strain>
        <tissue evidence="2">Abdomen</tissue>
    </source>
</reference>
<dbReference type="Proteomes" id="UP001432146">
    <property type="component" value="Unassembled WGS sequence"/>
</dbReference>
<organism evidence="2 3">
    <name type="scientific">Tetragonisca angustula</name>
    <dbReference type="NCBI Taxonomy" id="166442"/>
    <lineage>
        <taxon>Eukaryota</taxon>
        <taxon>Metazoa</taxon>
        <taxon>Ecdysozoa</taxon>
        <taxon>Arthropoda</taxon>
        <taxon>Hexapoda</taxon>
        <taxon>Insecta</taxon>
        <taxon>Pterygota</taxon>
        <taxon>Neoptera</taxon>
        <taxon>Endopterygota</taxon>
        <taxon>Hymenoptera</taxon>
        <taxon>Apocrita</taxon>
        <taxon>Aculeata</taxon>
        <taxon>Apoidea</taxon>
        <taxon>Anthophila</taxon>
        <taxon>Apidae</taxon>
        <taxon>Tetragonisca</taxon>
    </lineage>
</organism>
<dbReference type="AlphaFoldDB" id="A0AAW1AGQ7"/>
<comment type="caution">
    <text evidence="2">The sequence shown here is derived from an EMBL/GenBank/DDBJ whole genome shotgun (WGS) entry which is preliminary data.</text>
</comment>
<keyword evidence="3" id="KW-1185">Reference proteome</keyword>
<feature type="region of interest" description="Disordered" evidence="1">
    <location>
        <begin position="1"/>
        <end position="38"/>
    </location>
</feature>
<feature type="compositionally biased region" description="Basic and acidic residues" evidence="1">
    <location>
        <begin position="26"/>
        <end position="38"/>
    </location>
</feature>
<evidence type="ECO:0000313" key="2">
    <source>
        <dbReference type="EMBL" id="KAK9308950.1"/>
    </source>
</evidence>
<evidence type="ECO:0000313" key="3">
    <source>
        <dbReference type="Proteomes" id="UP001432146"/>
    </source>
</evidence>